<feature type="transmembrane region" description="Helical" evidence="1">
    <location>
        <begin position="144"/>
        <end position="169"/>
    </location>
</feature>
<keyword evidence="1" id="KW-0812">Transmembrane</keyword>
<feature type="transmembrane region" description="Helical" evidence="1">
    <location>
        <begin position="218"/>
        <end position="236"/>
    </location>
</feature>
<keyword evidence="1" id="KW-0472">Membrane</keyword>
<feature type="transmembrane region" description="Helical" evidence="1">
    <location>
        <begin position="61"/>
        <end position="82"/>
    </location>
</feature>
<feature type="transmembrane region" description="Helical" evidence="1">
    <location>
        <begin position="301"/>
        <end position="318"/>
    </location>
</feature>
<gene>
    <name evidence="2" type="ORF">GGR43_002424</name>
</gene>
<proteinExistence type="predicted"/>
<dbReference type="RefSeq" id="WP_188072216.1">
    <property type="nucleotide sequence ID" value="NZ_JACIDT010000008.1"/>
</dbReference>
<comment type="caution">
    <text evidence="2">The sequence shown here is derived from an EMBL/GenBank/DDBJ whole genome shotgun (WGS) entry which is preliminary data.</text>
</comment>
<evidence type="ECO:0000313" key="3">
    <source>
        <dbReference type="Proteomes" id="UP000571950"/>
    </source>
</evidence>
<reference evidence="2 3" key="1">
    <citation type="submission" date="2020-08" db="EMBL/GenBank/DDBJ databases">
        <title>Genomic Encyclopedia of Type Strains, Phase IV (KMG-IV): sequencing the most valuable type-strain genomes for metagenomic binning, comparative biology and taxonomic classification.</title>
        <authorList>
            <person name="Goeker M."/>
        </authorList>
    </citation>
    <scope>NUCLEOTIDE SEQUENCE [LARGE SCALE GENOMIC DNA]</scope>
    <source>
        <strain evidence="2 3">DSM 26189</strain>
    </source>
</reference>
<feature type="transmembrane region" description="Helical" evidence="1">
    <location>
        <begin position="175"/>
        <end position="197"/>
    </location>
</feature>
<feature type="transmembrane region" description="Helical" evidence="1">
    <location>
        <begin position="270"/>
        <end position="289"/>
    </location>
</feature>
<feature type="transmembrane region" description="Helical" evidence="1">
    <location>
        <begin position="371"/>
        <end position="388"/>
    </location>
</feature>
<name>A0A7W6BGS5_9SPHN</name>
<dbReference type="InterPro" id="IPR010266">
    <property type="entry name" value="NnrS"/>
</dbReference>
<keyword evidence="3" id="KW-1185">Reference proteome</keyword>
<feature type="transmembrane region" description="Helical" evidence="1">
    <location>
        <begin position="21"/>
        <end position="41"/>
    </location>
</feature>
<keyword evidence="1" id="KW-1133">Transmembrane helix</keyword>
<protein>
    <submittedName>
        <fullName evidence="2">Uncharacterized protein involved in response to NO</fullName>
    </submittedName>
</protein>
<feature type="transmembrane region" description="Helical" evidence="1">
    <location>
        <begin position="89"/>
        <end position="106"/>
    </location>
</feature>
<feature type="transmembrane region" description="Helical" evidence="1">
    <location>
        <begin position="338"/>
        <end position="359"/>
    </location>
</feature>
<sequence>MTLDGERRPVASVFLRGAFRPFFLGGALWAAVALALWLLSFSGLIGLPGAMEPPVWHRHEMLFGFVGAVVAGFLLTAIANWTGRPPVSGAPLAALFALWIAGRAVLLGSAVIGPLAAAAVDAGFFVVLALVAGREIVAAKNRNLPMVVLVLLLGAASGADHAAAAGLLADIDLGMRAAIAVVVVMISLIGGRIIPAFTRNWMTKQGATRRLPAPAGRYDLATIAVTALALAAWTGWAESRATGLLLLAAALLQIIRLARWGGERTARDPLLLILHIGYLWVPVGLALLGCSLIDGAVPRSAAIHALTAGAMGTMILAVMTRATLGHTGRELRADAPTVLIYALVTLGAALRVAASAGLVEYRLGMDIAGTGWGGAFLLFLAIYGPMLLRPRVDGKA</sequence>
<dbReference type="Pfam" id="PF05940">
    <property type="entry name" value="NnrS"/>
    <property type="match status" value="1"/>
</dbReference>
<feature type="transmembrane region" description="Helical" evidence="1">
    <location>
        <begin position="112"/>
        <end position="132"/>
    </location>
</feature>
<organism evidence="2 3">
    <name type="scientific">Sphingobium jiangsuense</name>
    <dbReference type="NCBI Taxonomy" id="870476"/>
    <lineage>
        <taxon>Bacteria</taxon>
        <taxon>Pseudomonadati</taxon>
        <taxon>Pseudomonadota</taxon>
        <taxon>Alphaproteobacteria</taxon>
        <taxon>Sphingomonadales</taxon>
        <taxon>Sphingomonadaceae</taxon>
        <taxon>Sphingobium</taxon>
    </lineage>
</organism>
<dbReference type="Proteomes" id="UP000571950">
    <property type="component" value="Unassembled WGS sequence"/>
</dbReference>
<dbReference type="EMBL" id="JACIDT010000008">
    <property type="protein sequence ID" value="MBB3926701.1"/>
    <property type="molecule type" value="Genomic_DNA"/>
</dbReference>
<evidence type="ECO:0000313" key="2">
    <source>
        <dbReference type="EMBL" id="MBB3926701.1"/>
    </source>
</evidence>
<dbReference type="AlphaFoldDB" id="A0A7W6BGS5"/>
<accession>A0A7W6BGS5</accession>
<feature type="transmembrane region" description="Helical" evidence="1">
    <location>
        <begin position="242"/>
        <end position="258"/>
    </location>
</feature>
<evidence type="ECO:0000256" key="1">
    <source>
        <dbReference type="SAM" id="Phobius"/>
    </source>
</evidence>